<name>Q0S085_RHOJR</name>
<dbReference type="OrthoDB" id="4748714at2"/>
<reference evidence="2" key="1">
    <citation type="journal article" date="2006" name="Proc. Natl. Acad. Sci. U.S.A.">
        <title>The complete genome of Rhodococcus sp. RHA1 provides insights into a catabolic powerhouse.</title>
        <authorList>
            <person name="McLeod M.P."/>
            <person name="Warren R.L."/>
            <person name="Hsiao W.W.L."/>
            <person name="Araki N."/>
            <person name="Myhre M."/>
            <person name="Fernandes C."/>
            <person name="Miyazawa D."/>
            <person name="Wong W."/>
            <person name="Lillquist A.L."/>
            <person name="Wang D."/>
            <person name="Dosanjh M."/>
            <person name="Hara H."/>
            <person name="Petrescu A."/>
            <person name="Morin R.D."/>
            <person name="Yang G."/>
            <person name="Stott J.M."/>
            <person name="Schein J.E."/>
            <person name="Shin H."/>
            <person name="Smailus D."/>
            <person name="Siddiqui A.S."/>
            <person name="Marra M.A."/>
            <person name="Jones S.J.M."/>
            <person name="Holt R."/>
            <person name="Brinkman F.S.L."/>
            <person name="Miyauchi K."/>
            <person name="Fukuda M."/>
            <person name="Davies J.E."/>
            <person name="Mohn W.W."/>
            <person name="Eltis L.D."/>
        </authorList>
    </citation>
    <scope>NUCLEOTIDE SEQUENCE [LARGE SCALE GENOMIC DNA]</scope>
    <source>
        <strain evidence="2">RHA1</strain>
    </source>
</reference>
<dbReference type="KEGG" id="rha:RHA1_ro08004"/>
<dbReference type="HOGENOM" id="CLU_159946_0_0_11"/>
<dbReference type="EMBL" id="CP000432">
    <property type="protein sequence ID" value="ABG99051.1"/>
    <property type="molecule type" value="Genomic_DNA"/>
</dbReference>
<organism evidence="1 2">
    <name type="scientific">Rhodococcus jostii (strain RHA1)</name>
    <dbReference type="NCBI Taxonomy" id="101510"/>
    <lineage>
        <taxon>Bacteria</taxon>
        <taxon>Bacillati</taxon>
        <taxon>Actinomycetota</taxon>
        <taxon>Actinomycetes</taxon>
        <taxon>Mycobacteriales</taxon>
        <taxon>Nocardiaceae</taxon>
        <taxon>Rhodococcus</taxon>
    </lineage>
</organism>
<evidence type="ECO:0000313" key="2">
    <source>
        <dbReference type="Proteomes" id="UP000008710"/>
    </source>
</evidence>
<dbReference type="AlphaFoldDB" id="Q0S085"/>
<sequence length="125" mass="13993">MSSELLTGGHIETTRMNIHELTRQLNSHLGPTLVATLAGVRDRKLPHKWAKEDGPEPRDEARAKLLAAHRIWRLVSEAENDSVARSWFIGANPRLEETAPVMMLREGKIQDVIFAAQAFVEGTDD</sequence>
<dbReference type="PATRIC" id="fig|101510.16.peg.7350"/>
<gene>
    <name evidence="1" type="ordered locus">RHA1_ro08004</name>
</gene>
<geneLocation type="plasmid" evidence="1 2">
    <name>pRHL1</name>
</geneLocation>
<keyword evidence="1" id="KW-0614">Plasmid</keyword>
<evidence type="ECO:0000313" key="1">
    <source>
        <dbReference type="EMBL" id="ABG99051.1"/>
    </source>
</evidence>
<evidence type="ECO:0008006" key="3">
    <source>
        <dbReference type="Google" id="ProtNLM"/>
    </source>
</evidence>
<proteinExistence type="predicted"/>
<accession>Q0S085</accession>
<protein>
    <recommendedName>
        <fullName evidence="3">Antitoxin Xre/MbcA/ParS-like toxin-binding domain-containing protein</fullName>
    </recommendedName>
</protein>
<dbReference type="RefSeq" id="WP_011598950.1">
    <property type="nucleotide sequence ID" value="NC_008269.1"/>
</dbReference>
<dbReference type="Proteomes" id="UP000008710">
    <property type="component" value="Plasmid pRHL1"/>
</dbReference>